<dbReference type="AlphaFoldDB" id="A0A951QMB1"/>
<protein>
    <submittedName>
        <fullName evidence="2">Uncharacterized protein</fullName>
    </submittedName>
</protein>
<sequence length="78" mass="8508">MTSVIAFFIGVTLIIPKVTDSLGNRSVFSFDFLDSNSSITLKADYSAKKQQNLRVDSSSDFEPLDYGSPDSQHGSGTR</sequence>
<organism evidence="2 3">
    <name type="scientific">Cyanomargarita calcarea GSE-NOS-MK-12-04C</name>
    <dbReference type="NCBI Taxonomy" id="2839659"/>
    <lineage>
        <taxon>Bacteria</taxon>
        <taxon>Bacillati</taxon>
        <taxon>Cyanobacteriota</taxon>
        <taxon>Cyanophyceae</taxon>
        <taxon>Nostocales</taxon>
        <taxon>Cyanomargaritaceae</taxon>
        <taxon>Cyanomargarita</taxon>
    </lineage>
</organism>
<feature type="compositionally biased region" description="Polar residues" evidence="1">
    <location>
        <begin position="69"/>
        <end position="78"/>
    </location>
</feature>
<gene>
    <name evidence="2" type="ORF">KME60_14460</name>
</gene>
<comment type="caution">
    <text evidence="2">The sequence shown here is derived from an EMBL/GenBank/DDBJ whole genome shotgun (WGS) entry which is preliminary data.</text>
</comment>
<name>A0A951QMB1_9CYAN</name>
<evidence type="ECO:0000313" key="2">
    <source>
        <dbReference type="EMBL" id="MBW4668585.1"/>
    </source>
</evidence>
<dbReference type="EMBL" id="JAHHGZ010000014">
    <property type="protein sequence ID" value="MBW4668585.1"/>
    <property type="molecule type" value="Genomic_DNA"/>
</dbReference>
<dbReference type="Proteomes" id="UP000729701">
    <property type="component" value="Unassembled WGS sequence"/>
</dbReference>
<reference evidence="2" key="1">
    <citation type="submission" date="2021-05" db="EMBL/GenBank/DDBJ databases">
        <authorList>
            <person name="Pietrasiak N."/>
            <person name="Ward R."/>
            <person name="Stajich J.E."/>
            <person name="Kurbessoian T."/>
        </authorList>
    </citation>
    <scope>NUCLEOTIDE SEQUENCE</scope>
    <source>
        <strain evidence="2">GSE-NOS-MK-12-04C</strain>
    </source>
</reference>
<evidence type="ECO:0000256" key="1">
    <source>
        <dbReference type="SAM" id="MobiDB-lite"/>
    </source>
</evidence>
<feature type="region of interest" description="Disordered" evidence="1">
    <location>
        <begin position="53"/>
        <end position="78"/>
    </location>
</feature>
<accession>A0A951QMB1</accession>
<reference evidence="2" key="2">
    <citation type="journal article" date="2022" name="Microbiol. Resour. Announc.">
        <title>Metagenome Sequencing to Explore Phylogenomics of Terrestrial Cyanobacteria.</title>
        <authorList>
            <person name="Ward R.D."/>
            <person name="Stajich J.E."/>
            <person name="Johansen J.R."/>
            <person name="Huntemann M."/>
            <person name="Clum A."/>
            <person name="Foster B."/>
            <person name="Foster B."/>
            <person name="Roux S."/>
            <person name="Palaniappan K."/>
            <person name="Varghese N."/>
            <person name="Mukherjee S."/>
            <person name="Reddy T.B.K."/>
            <person name="Daum C."/>
            <person name="Copeland A."/>
            <person name="Chen I.A."/>
            <person name="Ivanova N.N."/>
            <person name="Kyrpides N.C."/>
            <person name="Shapiro N."/>
            <person name="Eloe-Fadrosh E.A."/>
            <person name="Pietrasiak N."/>
        </authorList>
    </citation>
    <scope>NUCLEOTIDE SEQUENCE</scope>
    <source>
        <strain evidence="2">GSE-NOS-MK-12-04C</strain>
    </source>
</reference>
<proteinExistence type="predicted"/>
<evidence type="ECO:0000313" key="3">
    <source>
        <dbReference type="Proteomes" id="UP000729701"/>
    </source>
</evidence>